<dbReference type="InterPro" id="IPR049142">
    <property type="entry name" value="MS_channel_1st"/>
</dbReference>
<dbReference type="InterPro" id="IPR010920">
    <property type="entry name" value="LSM_dom_sf"/>
</dbReference>
<dbReference type="SUPFAM" id="SSF50182">
    <property type="entry name" value="Sm-like ribonucleoproteins"/>
    <property type="match status" value="1"/>
</dbReference>
<keyword evidence="5 7" id="KW-1133">Transmembrane helix</keyword>
<dbReference type="Pfam" id="PF00924">
    <property type="entry name" value="MS_channel_2nd"/>
    <property type="match status" value="1"/>
</dbReference>
<dbReference type="Pfam" id="PF21082">
    <property type="entry name" value="MS_channel_3rd"/>
    <property type="match status" value="1"/>
</dbReference>
<evidence type="ECO:0000256" key="4">
    <source>
        <dbReference type="ARBA" id="ARBA00022692"/>
    </source>
</evidence>
<evidence type="ECO:0000313" key="12">
    <source>
        <dbReference type="Proteomes" id="UP001319104"/>
    </source>
</evidence>
<keyword evidence="3" id="KW-1003">Cell membrane</keyword>
<dbReference type="EMBL" id="JAHCMY010000002">
    <property type="protein sequence ID" value="MBS9523377.1"/>
    <property type="molecule type" value="Genomic_DNA"/>
</dbReference>
<feature type="domain" description="Mechanosensitive ion channel MscS C-terminal" evidence="9">
    <location>
        <begin position="186"/>
        <end position="269"/>
    </location>
</feature>
<comment type="caution">
    <text evidence="11">The sequence shown here is derived from an EMBL/GenBank/DDBJ whole genome shotgun (WGS) entry which is preliminary data.</text>
</comment>
<dbReference type="InterPro" id="IPR049278">
    <property type="entry name" value="MS_channel_C"/>
</dbReference>
<dbReference type="GO" id="GO:0008381">
    <property type="term" value="F:mechanosensitive monoatomic ion channel activity"/>
    <property type="evidence" value="ECO:0007669"/>
    <property type="project" value="InterPro"/>
</dbReference>
<organism evidence="11 12">
    <name type="scientific">Litoribacter ruber</name>
    <dbReference type="NCBI Taxonomy" id="702568"/>
    <lineage>
        <taxon>Bacteria</taxon>
        <taxon>Pseudomonadati</taxon>
        <taxon>Bacteroidota</taxon>
        <taxon>Cytophagia</taxon>
        <taxon>Cytophagales</taxon>
        <taxon>Cyclobacteriaceae</taxon>
        <taxon>Litoribacter</taxon>
    </lineage>
</organism>
<comment type="similarity">
    <text evidence="2">Belongs to the MscS (TC 1.A.23) family.</text>
</comment>
<keyword evidence="4 7" id="KW-0812">Transmembrane</keyword>
<evidence type="ECO:0000256" key="2">
    <source>
        <dbReference type="ARBA" id="ARBA00008017"/>
    </source>
</evidence>
<dbReference type="Gene3D" id="2.30.30.60">
    <property type="match status" value="1"/>
</dbReference>
<comment type="subcellular location">
    <subcellularLocation>
        <location evidence="1">Cell membrane</location>
        <topology evidence="1">Multi-pass membrane protein</topology>
    </subcellularLocation>
</comment>
<evidence type="ECO:0000259" key="10">
    <source>
        <dbReference type="Pfam" id="PF21088"/>
    </source>
</evidence>
<dbReference type="GO" id="GO:0005886">
    <property type="term" value="C:plasma membrane"/>
    <property type="evidence" value="ECO:0007669"/>
    <property type="project" value="UniProtKB-SubCell"/>
</dbReference>
<feature type="domain" description="Mechanosensitive ion channel transmembrane helices 2/3" evidence="10">
    <location>
        <begin position="72"/>
        <end position="111"/>
    </location>
</feature>
<keyword evidence="6 7" id="KW-0472">Membrane</keyword>
<dbReference type="PANTHER" id="PTHR30221">
    <property type="entry name" value="SMALL-CONDUCTANCE MECHANOSENSITIVE CHANNEL"/>
    <property type="match status" value="1"/>
</dbReference>
<evidence type="ECO:0000256" key="6">
    <source>
        <dbReference type="ARBA" id="ARBA00023136"/>
    </source>
</evidence>
<dbReference type="Gene3D" id="3.30.70.100">
    <property type="match status" value="1"/>
</dbReference>
<feature type="transmembrane region" description="Helical" evidence="7">
    <location>
        <begin position="92"/>
        <end position="110"/>
    </location>
</feature>
<dbReference type="PROSITE" id="PS01246">
    <property type="entry name" value="UPF0003"/>
    <property type="match status" value="1"/>
</dbReference>
<evidence type="ECO:0000256" key="5">
    <source>
        <dbReference type="ARBA" id="ARBA00022989"/>
    </source>
</evidence>
<dbReference type="AlphaFoldDB" id="A0AAP2CKB1"/>
<dbReference type="SUPFAM" id="SSF82689">
    <property type="entry name" value="Mechanosensitive channel protein MscS (YggB), C-terminal domain"/>
    <property type="match status" value="1"/>
</dbReference>
<dbReference type="Gene3D" id="1.10.287.1260">
    <property type="match status" value="1"/>
</dbReference>
<dbReference type="InterPro" id="IPR006685">
    <property type="entry name" value="MscS_channel_2nd"/>
</dbReference>
<dbReference type="PANTHER" id="PTHR30221:SF1">
    <property type="entry name" value="SMALL-CONDUCTANCE MECHANOSENSITIVE CHANNEL"/>
    <property type="match status" value="1"/>
</dbReference>
<keyword evidence="12" id="KW-1185">Reference proteome</keyword>
<dbReference type="InterPro" id="IPR008910">
    <property type="entry name" value="MSC_TM_helix"/>
</dbReference>
<feature type="transmembrane region" description="Helical" evidence="7">
    <location>
        <begin position="62"/>
        <end position="86"/>
    </location>
</feature>
<feature type="transmembrane region" description="Helical" evidence="7">
    <location>
        <begin position="20"/>
        <end position="42"/>
    </location>
</feature>
<dbReference type="InterPro" id="IPR011014">
    <property type="entry name" value="MscS_channel_TM-2"/>
</dbReference>
<evidence type="ECO:0000256" key="3">
    <source>
        <dbReference type="ARBA" id="ARBA00022475"/>
    </source>
</evidence>
<sequence>MDIRDASDLIFTKLEDWATTIIAMLPNFVLAVIVVFIGAIIAKGARNLIYKALRKVTRHESLLSLITTTIHVAIILVACFIALGVLDLTRTVTTLLAGAGIIGLALGFAFQDIMANFMSGVIMAIRRPFEEGDLIETQGSKGIVQRLNLRSTIIRSLQGQIHIVPNKEVFENTIINYNTHGKRRIDLECGVSYGDDLQKVKEVTLKAVKSVNNVLSDEDISLYFTEFGDSSINYVVRFWVKFKKQPDFLQARSEAIMAIKQQYDENDIMIPFPIRTLDFGIKGGEKLHEVWPKENHNNSEN</sequence>
<dbReference type="InterPro" id="IPR023408">
    <property type="entry name" value="MscS_beta-dom_sf"/>
</dbReference>
<dbReference type="SUPFAM" id="SSF82861">
    <property type="entry name" value="Mechanosensitive channel protein MscS (YggB), transmembrane region"/>
    <property type="match status" value="1"/>
</dbReference>
<dbReference type="Pfam" id="PF05552">
    <property type="entry name" value="MS_channel_1st_1"/>
    <property type="match status" value="1"/>
</dbReference>
<feature type="domain" description="Mechanosensitive ion channel MscS" evidence="8">
    <location>
        <begin position="112"/>
        <end position="178"/>
    </location>
</feature>
<dbReference type="RefSeq" id="WP_213944274.1">
    <property type="nucleotide sequence ID" value="NZ_JAHCMY010000002.1"/>
</dbReference>
<dbReference type="InterPro" id="IPR006686">
    <property type="entry name" value="MscS_channel_CS"/>
</dbReference>
<reference evidence="11 12" key="1">
    <citation type="submission" date="2021-05" db="EMBL/GenBank/DDBJ databases">
        <authorList>
            <person name="Zhang Z.D."/>
            <person name="Osman G."/>
        </authorList>
    </citation>
    <scope>NUCLEOTIDE SEQUENCE [LARGE SCALE GENOMIC DNA]</scope>
    <source>
        <strain evidence="11 12">KCTC 32217</strain>
    </source>
</reference>
<dbReference type="InterPro" id="IPR045275">
    <property type="entry name" value="MscS_archaea/bacteria_type"/>
</dbReference>
<evidence type="ECO:0000313" key="11">
    <source>
        <dbReference type="EMBL" id="MBS9523377.1"/>
    </source>
</evidence>
<evidence type="ECO:0000259" key="8">
    <source>
        <dbReference type="Pfam" id="PF00924"/>
    </source>
</evidence>
<name>A0AAP2CKB1_9BACT</name>
<accession>A0AAP2CKB1</accession>
<dbReference type="InterPro" id="IPR011066">
    <property type="entry name" value="MscS_channel_C_sf"/>
</dbReference>
<evidence type="ECO:0000256" key="7">
    <source>
        <dbReference type="SAM" id="Phobius"/>
    </source>
</evidence>
<gene>
    <name evidence="11" type="ORF">KI659_05025</name>
</gene>
<dbReference type="Proteomes" id="UP001319104">
    <property type="component" value="Unassembled WGS sequence"/>
</dbReference>
<evidence type="ECO:0000256" key="1">
    <source>
        <dbReference type="ARBA" id="ARBA00004651"/>
    </source>
</evidence>
<protein>
    <submittedName>
        <fullName evidence="11">Mechanosensitive ion channel family protein</fullName>
    </submittedName>
</protein>
<evidence type="ECO:0000259" key="9">
    <source>
        <dbReference type="Pfam" id="PF21082"/>
    </source>
</evidence>
<dbReference type="Pfam" id="PF21088">
    <property type="entry name" value="MS_channel_1st"/>
    <property type="match status" value="1"/>
</dbReference>
<proteinExistence type="inferred from homology"/>